<dbReference type="GO" id="GO:0004177">
    <property type="term" value="F:aminopeptidase activity"/>
    <property type="evidence" value="ECO:0007669"/>
    <property type="project" value="UniProtKB-KW"/>
</dbReference>
<sequence>MEKSISHKQITAFSNKLKQNPANQIFKDAIMKNGIKATTENGEVIRQVQPVFSTEIATDKVSNQNQSGRCWMFAALNTFRHQLNSAFGLKDFELSQNYINFWDKFEKANYFLEAISSTSDKKLDSRTVSFLLETPQQDGGQWDMLVSIIEKYGVVPKSAMPETFGSQSSRELNELLNARLRTNAAILRQAKEKDRLALKEDMLAEIYQILMFALGEPPETFDFEYRDNENKYHQELNMTPQTFYQKYIGLNLADYAPVINAPTADKPFNQTFTVDFLGNVVGGKPIKYLNVDIDTLKSLAKKQIASGETVWFGCDVGQSSERTSGIMDPAIFDLKTAFGFKTAMTKAERLDYKESMLTHAMVLTGFNEKNGKVDRWKVENSWGEKVGNNGYFTASDAWMDEFTFQVVIHKKYLSKELQEALKQDPIHLKPWDPMGSLASFK</sequence>
<proteinExistence type="inferred from homology"/>
<dbReference type="Proteomes" id="UP000019249">
    <property type="component" value="Unassembled WGS sequence"/>
</dbReference>
<keyword evidence="4 5" id="KW-0031">Aminopeptidase</keyword>
<gene>
    <name evidence="5" type="ORF">MFLO_00380</name>
</gene>
<reference evidence="5 6" key="1">
    <citation type="journal article" date="2014" name="Int. J. Syst. Evol. Microbiol.">
        <title>Listeria floridensis sp. nov., Listeria aquatica sp. nov., Listeria cornellensis sp. nov., Listeria riparia sp. nov. and Listeria grandensis sp. nov., from agricultural and natural environments.</title>
        <authorList>
            <person name="den Bakker H.C."/>
            <person name="Warchocki S."/>
            <person name="Wright E.M."/>
            <person name="Allred A.F."/>
            <person name="Ahlstrom C."/>
            <person name="Manuel C.S."/>
            <person name="Stasiewicz M.J."/>
            <person name="Burrell A."/>
            <person name="Roof S."/>
            <person name="Strawn L."/>
            <person name="Fortes E.D."/>
            <person name="Nightingale K.K."/>
            <person name="Kephart D."/>
            <person name="Wiedmann M."/>
        </authorList>
    </citation>
    <scope>NUCLEOTIDE SEQUENCE [LARGE SCALE GENOMIC DNA]</scope>
    <source>
        <strain evidence="5 6">FSL S10-1187</strain>
    </source>
</reference>
<dbReference type="CDD" id="cd00585">
    <property type="entry name" value="Peptidase_C1B"/>
    <property type="match status" value="1"/>
</dbReference>
<keyword evidence="6" id="KW-1185">Reference proteome</keyword>
<evidence type="ECO:0000256" key="1">
    <source>
        <dbReference type="ARBA" id="ARBA00022670"/>
    </source>
</evidence>
<dbReference type="PIRSF" id="PIRSF005700">
    <property type="entry name" value="PepC"/>
    <property type="match status" value="1"/>
</dbReference>
<evidence type="ECO:0000256" key="2">
    <source>
        <dbReference type="ARBA" id="ARBA00022801"/>
    </source>
</evidence>
<keyword evidence="3 4" id="KW-0788">Thiol protease</keyword>
<dbReference type="InterPro" id="IPR000169">
    <property type="entry name" value="Pept_cys_AS"/>
</dbReference>
<comment type="similarity">
    <text evidence="4">Belongs to the peptidase C1 family.</text>
</comment>
<evidence type="ECO:0000313" key="5">
    <source>
        <dbReference type="EMBL" id="EUJ33662.1"/>
    </source>
</evidence>
<dbReference type="SUPFAM" id="SSF54001">
    <property type="entry name" value="Cysteine proteinases"/>
    <property type="match status" value="1"/>
</dbReference>
<evidence type="ECO:0000313" key="6">
    <source>
        <dbReference type="Proteomes" id="UP000019249"/>
    </source>
</evidence>
<dbReference type="InterPro" id="IPR038765">
    <property type="entry name" value="Papain-like_cys_pep_sf"/>
</dbReference>
<dbReference type="Pfam" id="PF03051">
    <property type="entry name" value="Peptidase_C1_2"/>
    <property type="match status" value="1"/>
</dbReference>
<dbReference type="PROSITE" id="PS00139">
    <property type="entry name" value="THIOL_PROTEASE_CYS"/>
    <property type="match status" value="1"/>
</dbReference>
<evidence type="ECO:0000256" key="3">
    <source>
        <dbReference type="ARBA" id="ARBA00022807"/>
    </source>
</evidence>
<dbReference type="Gene3D" id="3.90.70.10">
    <property type="entry name" value="Cysteine proteinases"/>
    <property type="match status" value="1"/>
</dbReference>
<accession>A0ABP3B2Y9</accession>
<dbReference type="PANTHER" id="PTHR10363">
    <property type="entry name" value="BLEOMYCIN HYDROLASE"/>
    <property type="match status" value="1"/>
</dbReference>
<protein>
    <recommendedName>
        <fullName evidence="4">Aminopeptidase</fullName>
    </recommendedName>
</protein>
<dbReference type="InterPro" id="IPR025660">
    <property type="entry name" value="Pept_his_AS"/>
</dbReference>
<keyword evidence="1 4" id="KW-0645">Protease</keyword>
<name>A0ABP3B2Y9_9LIST</name>
<comment type="caution">
    <text evidence="5">The sequence shown here is derived from an EMBL/GenBank/DDBJ whole genome shotgun (WGS) entry which is preliminary data.</text>
</comment>
<dbReference type="PANTHER" id="PTHR10363:SF2">
    <property type="entry name" value="BLEOMYCIN HYDROLASE"/>
    <property type="match status" value="1"/>
</dbReference>
<organism evidence="5 6">
    <name type="scientific">Listeria floridensis FSL S10-1187</name>
    <dbReference type="NCBI Taxonomy" id="1265817"/>
    <lineage>
        <taxon>Bacteria</taxon>
        <taxon>Bacillati</taxon>
        <taxon>Bacillota</taxon>
        <taxon>Bacilli</taxon>
        <taxon>Bacillales</taxon>
        <taxon>Listeriaceae</taxon>
        <taxon>Listeria</taxon>
    </lineage>
</organism>
<dbReference type="RefSeq" id="WP_036095517.1">
    <property type="nucleotide sequence ID" value="NZ_AODF01000001.1"/>
</dbReference>
<dbReference type="PROSITE" id="PS00639">
    <property type="entry name" value="THIOL_PROTEASE_HIS"/>
    <property type="match status" value="1"/>
</dbReference>
<evidence type="ECO:0000256" key="4">
    <source>
        <dbReference type="PIRNR" id="PIRNR005700"/>
    </source>
</evidence>
<dbReference type="InterPro" id="IPR004134">
    <property type="entry name" value="Peptidase_C1B"/>
</dbReference>
<dbReference type="EMBL" id="AODF01000001">
    <property type="protein sequence ID" value="EUJ33662.1"/>
    <property type="molecule type" value="Genomic_DNA"/>
</dbReference>
<keyword evidence="2 4" id="KW-0378">Hydrolase</keyword>